<name>A0A0C3FLH2_PILCF</name>
<protein>
    <submittedName>
        <fullName evidence="2">Uncharacterized protein</fullName>
    </submittedName>
</protein>
<dbReference type="AlphaFoldDB" id="A0A0C3FLH2"/>
<keyword evidence="3" id="KW-1185">Reference proteome</keyword>
<dbReference type="OrthoDB" id="3266683at2759"/>
<dbReference type="EMBL" id="KN833004">
    <property type="protein sequence ID" value="KIM80351.1"/>
    <property type="molecule type" value="Genomic_DNA"/>
</dbReference>
<feature type="region of interest" description="Disordered" evidence="1">
    <location>
        <begin position="1"/>
        <end position="27"/>
    </location>
</feature>
<reference evidence="3" key="2">
    <citation type="submission" date="2015-01" db="EMBL/GenBank/DDBJ databases">
        <title>Evolutionary Origins and Diversification of the Mycorrhizal Mutualists.</title>
        <authorList>
            <consortium name="DOE Joint Genome Institute"/>
            <consortium name="Mycorrhizal Genomics Consortium"/>
            <person name="Kohler A."/>
            <person name="Kuo A."/>
            <person name="Nagy L.G."/>
            <person name="Floudas D."/>
            <person name="Copeland A."/>
            <person name="Barry K.W."/>
            <person name="Cichocki N."/>
            <person name="Veneault-Fourrey C."/>
            <person name="LaButti K."/>
            <person name="Lindquist E.A."/>
            <person name="Lipzen A."/>
            <person name="Lundell T."/>
            <person name="Morin E."/>
            <person name="Murat C."/>
            <person name="Riley R."/>
            <person name="Ohm R."/>
            <person name="Sun H."/>
            <person name="Tunlid A."/>
            <person name="Henrissat B."/>
            <person name="Grigoriev I.V."/>
            <person name="Hibbett D.S."/>
            <person name="Martin F."/>
        </authorList>
    </citation>
    <scope>NUCLEOTIDE SEQUENCE [LARGE SCALE GENOMIC DNA]</scope>
    <source>
        <strain evidence="3">F 1598</strain>
    </source>
</reference>
<evidence type="ECO:0000256" key="1">
    <source>
        <dbReference type="SAM" id="MobiDB-lite"/>
    </source>
</evidence>
<dbReference type="HOGENOM" id="CLU_1896991_0_0_1"/>
<evidence type="ECO:0000313" key="3">
    <source>
        <dbReference type="Proteomes" id="UP000054166"/>
    </source>
</evidence>
<gene>
    <name evidence="2" type="ORF">PILCRDRAFT_9552</name>
</gene>
<dbReference type="InParanoid" id="A0A0C3FLH2"/>
<evidence type="ECO:0000313" key="2">
    <source>
        <dbReference type="EMBL" id="KIM80351.1"/>
    </source>
</evidence>
<reference evidence="2 3" key="1">
    <citation type="submission" date="2014-04" db="EMBL/GenBank/DDBJ databases">
        <authorList>
            <consortium name="DOE Joint Genome Institute"/>
            <person name="Kuo A."/>
            <person name="Tarkka M."/>
            <person name="Buscot F."/>
            <person name="Kohler A."/>
            <person name="Nagy L.G."/>
            <person name="Floudas D."/>
            <person name="Copeland A."/>
            <person name="Barry K.W."/>
            <person name="Cichocki N."/>
            <person name="Veneault-Fourrey C."/>
            <person name="LaButti K."/>
            <person name="Lindquist E.A."/>
            <person name="Lipzen A."/>
            <person name="Lundell T."/>
            <person name="Morin E."/>
            <person name="Murat C."/>
            <person name="Sun H."/>
            <person name="Tunlid A."/>
            <person name="Henrissat B."/>
            <person name="Grigoriev I.V."/>
            <person name="Hibbett D.S."/>
            <person name="Martin F."/>
            <person name="Nordberg H.P."/>
            <person name="Cantor M.N."/>
            <person name="Hua S.X."/>
        </authorList>
    </citation>
    <scope>NUCLEOTIDE SEQUENCE [LARGE SCALE GENOMIC DNA]</scope>
    <source>
        <strain evidence="2 3">F 1598</strain>
    </source>
</reference>
<organism evidence="2 3">
    <name type="scientific">Piloderma croceum (strain F 1598)</name>
    <dbReference type="NCBI Taxonomy" id="765440"/>
    <lineage>
        <taxon>Eukaryota</taxon>
        <taxon>Fungi</taxon>
        <taxon>Dikarya</taxon>
        <taxon>Basidiomycota</taxon>
        <taxon>Agaricomycotina</taxon>
        <taxon>Agaricomycetes</taxon>
        <taxon>Agaricomycetidae</taxon>
        <taxon>Atheliales</taxon>
        <taxon>Atheliaceae</taxon>
        <taxon>Piloderma</taxon>
    </lineage>
</organism>
<feature type="compositionally biased region" description="Low complexity" evidence="1">
    <location>
        <begin position="1"/>
        <end position="12"/>
    </location>
</feature>
<proteinExistence type="predicted"/>
<sequence length="134" mass="14805">MTKKQTTTVKSTAKAKAHKTMEKESPVAGKKAQNVIIVWSAKTNHHLMDLLLGIIEDSTTYKVALRFDKGNVGAVSSGGKKVIEQYQSIAWKLFINVKNSTWIDTKDNIRALGYSVKNCVVAYAHHTVLSCLIT</sequence>
<dbReference type="Proteomes" id="UP000054166">
    <property type="component" value="Unassembled WGS sequence"/>
</dbReference>
<accession>A0A0C3FLH2</accession>